<feature type="region of interest" description="Disordered" evidence="1">
    <location>
        <begin position="38"/>
        <end position="78"/>
    </location>
</feature>
<evidence type="ECO:0000313" key="3">
    <source>
        <dbReference type="Proteomes" id="UP000240739"/>
    </source>
</evidence>
<sequence length="78" mass="8370">MRTTLDIDDDVLLAAKERARRDGTTAGRVLSELARQSLTSGVPASDVGPATLGFRPLPPRGAPVTNALIDRLREDDDE</sequence>
<organism evidence="2 3">
    <name type="scientific">Paraconexibacter algicola</name>
    <dbReference type="NCBI Taxonomy" id="2133960"/>
    <lineage>
        <taxon>Bacteria</taxon>
        <taxon>Bacillati</taxon>
        <taxon>Actinomycetota</taxon>
        <taxon>Thermoleophilia</taxon>
        <taxon>Solirubrobacterales</taxon>
        <taxon>Paraconexibacteraceae</taxon>
        <taxon>Paraconexibacter</taxon>
    </lineage>
</organism>
<reference evidence="2 3" key="1">
    <citation type="submission" date="2018-03" db="EMBL/GenBank/DDBJ databases">
        <title>Aquarubrobacter algicola gen. nov., sp. nov., a novel actinobacterium isolated from shallow eutrophic lake during the end of cyanobacterial harmful algal blooms.</title>
        <authorList>
            <person name="Chun S.J."/>
        </authorList>
    </citation>
    <scope>NUCLEOTIDE SEQUENCE [LARGE SCALE GENOMIC DNA]</scope>
    <source>
        <strain evidence="2 3">Seoho-28</strain>
    </source>
</reference>
<evidence type="ECO:0000313" key="2">
    <source>
        <dbReference type="EMBL" id="PTL60053.1"/>
    </source>
</evidence>
<comment type="caution">
    <text evidence="2">The sequence shown here is derived from an EMBL/GenBank/DDBJ whole genome shotgun (WGS) entry which is preliminary data.</text>
</comment>
<accession>A0A2T4ULC4</accession>
<protein>
    <submittedName>
        <fullName evidence="2">Antitoxin</fullName>
    </submittedName>
</protein>
<dbReference type="Proteomes" id="UP000240739">
    <property type="component" value="Unassembled WGS sequence"/>
</dbReference>
<name>A0A2T4ULC4_9ACTN</name>
<gene>
    <name evidence="2" type="ORF">C7Y72_10550</name>
</gene>
<dbReference type="OrthoDB" id="9813767at2"/>
<dbReference type="EMBL" id="PYYB01000001">
    <property type="protein sequence ID" value="PTL60053.1"/>
    <property type="molecule type" value="Genomic_DNA"/>
</dbReference>
<dbReference type="AlphaFoldDB" id="A0A2T4ULC4"/>
<proteinExistence type="predicted"/>
<dbReference type="RefSeq" id="WP_107568697.1">
    <property type="nucleotide sequence ID" value="NZ_PYYB01000001.1"/>
</dbReference>
<keyword evidence="3" id="KW-1185">Reference proteome</keyword>
<evidence type="ECO:0000256" key="1">
    <source>
        <dbReference type="SAM" id="MobiDB-lite"/>
    </source>
</evidence>